<dbReference type="PANTHER" id="PTHR43394:SF13">
    <property type="entry name" value="ANTIGEN PEPTIDE TRANSPORTER 1"/>
    <property type="match status" value="1"/>
</dbReference>
<name>A0AAW0HAN1_MYOGA</name>
<feature type="transmembrane region" description="Helical" evidence="7">
    <location>
        <begin position="338"/>
        <end position="363"/>
    </location>
</feature>
<dbReference type="InterPro" id="IPR011527">
    <property type="entry name" value="ABC1_TM_dom"/>
</dbReference>
<dbReference type="SMART" id="SM00382">
    <property type="entry name" value="AAA"/>
    <property type="match status" value="1"/>
</dbReference>
<protein>
    <recommendedName>
        <fullName evidence="12">Antigen peptide transporter 1</fullName>
    </recommendedName>
</protein>
<keyword evidence="11" id="KW-1185">Reference proteome</keyword>
<dbReference type="Pfam" id="PF00664">
    <property type="entry name" value="ABC_membrane"/>
    <property type="match status" value="1"/>
</dbReference>
<feature type="transmembrane region" description="Helical" evidence="7">
    <location>
        <begin position="163"/>
        <end position="183"/>
    </location>
</feature>
<evidence type="ECO:0000256" key="4">
    <source>
        <dbReference type="ARBA" id="ARBA00022840"/>
    </source>
</evidence>
<dbReference type="GO" id="GO:0005524">
    <property type="term" value="F:ATP binding"/>
    <property type="evidence" value="ECO:0007669"/>
    <property type="project" value="UniProtKB-KW"/>
</dbReference>
<dbReference type="InterPro" id="IPR003593">
    <property type="entry name" value="AAA+_ATPase"/>
</dbReference>
<dbReference type="GO" id="GO:0016020">
    <property type="term" value="C:membrane"/>
    <property type="evidence" value="ECO:0007669"/>
    <property type="project" value="UniProtKB-SubCell"/>
</dbReference>
<feature type="domain" description="ABC transmembrane type-1" evidence="9">
    <location>
        <begin position="165"/>
        <end position="492"/>
    </location>
</feature>
<dbReference type="SUPFAM" id="SSF52540">
    <property type="entry name" value="P-loop containing nucleoside triphosphate hydrolases"/>
    <property type="match status" value="1"/>
</dbReference>
<evidence type="ECO:0000313" key="11">
    <source>
        <dbReference type="Proteomes" id="UP001488838"/>
    </source>
</evidence>
<dbReference type="Gene3D" id="1.20.1560.10">
    <property type="entry name" value="ABC transporter type 1, transmembrane domain"/>
    <property type="match status" value="1"/>
</dbReference>
<dbReference type="InterPro" id="IPR039421">
    <property type="entry name" value="Type_1_exporter"/>
</dbReference>
<evidence type="ECO:0000256" key="2">
    <source>
        <dbReference type="ARBA" id="ARBA00022692"/>
    </source>
</evidence>
<evidence type="ECO:0000256" key="1">
    <source>
        <dbReference type="ARBA" id="ARBA00004141"/>
    </source>
</evidence>
<feature type="domain" description="ABC transporter" evidence="8">
    <location>
        <begin position="525"/>
        <end position="748"/>
    </location>
</feature>
<dbReference type="PROSITE" id="PS50893">
    <property type="entry name" value="ABC_TRANSPORTER_2"/>
    <property type="match status" value="1"/>
</dbReference>
<proteinExistence type="predicted"/>
<comment type="caution">
    <text evidence="10">The sequence shown here is derived from an EMBL/GenBank/DDBJ whole genome shotgun (WGS) entry which is preliminary data.</text>
</comment>
<keyword evidence="5 7" id="KW-1133">Transmembrane helix</keyword>
<reference evidence="10 11" key="1">
    <citation type="journal article" date="2023" name="bioRxiv">
        <title>Conserved and derived expression patterns and positive selection on dental genes reveal complex evolutionary context of ever-growing rodent molars.</title>
        <authorList>
            <person name="Calamari Z.T."/>
            <person name="Song A."/>
            <person name="Cohen E."/>
            <person name="Akter M."/>
            <person name="Roy R.D."/>
            <person name="Hallikas O."/>
            <person name="Christensen M.M."/>
            <person name="Li P."/>
            <person name="Marangoni P."/>
            <person name="Jernvall J."/>
            <person name="Klein O.D."/>
        </authorList>
    </citation>
    <scope>NUCLEOTIDE SEQUENCE [LARGE SCALE GENOMIC DNA]</scope>
    <source>
        <strain evidence="10">V071</strain>
    </source>
</reference>
<keyword evidence="6 7" id="KW-0472">Membrane</keyword>
<dbReference type="InterPro" id="IPR027417">
    <property type="entry name" value="P-loop_NTPase"/>
</dbReference>
<dbReference type="SUPFAM" id="SSF90123">
    <property type="entry name" value="ABC transporter transmembrane region"/>
    <property type="match status" value="2"/>
</dbReference>
<organism evidence="10 11">
    <name type="scientific">Myodes glareolus</name>
    <name type="common">Bank vole</name>
    <name type="synonym">Clethrionomys glareolus</name>
    <dbReference type="NCBI Taxonomy" id="447135"/>
    <lineage>
        <taxon>Eukaryota</taxon>
        <taxon>Metazoa</taxon>
        <taxon>Chordata</taxon>
        <taxon>Craniata</taxon>
        <taxon>Vertebrata</taxon>
        <taxon>Euteleostomi</taxon>
        <taxon>Mammalia</taxon>
        <taxon>Eutheria</taxon>
        <taxon>Euarchontoglires</taxon>
        <taxon>Glires</taxon>
        <taxon>Rodentia</taxon>
        <taxon>Myomorpha</taxon>
        <taxon>Muroidea</taxon>
        <taxon>Cricetidae</taxon>
        <taxon>Arvicolinae</taxon>
        <taxon>Myodes</taxon>
    </lineage>
</organism>
<evidence type="ECO:0000256" key="7">
    <source>
        <dbReference type="SAM" id="Phobius"/>
    </source>
</evidence>
<feature type="transmembrane region" description="Helical" evidence="7">
    <location>
        <begin position="427"/>
        <end position="450"/>
    </location>
</feature>
<feature type="transmembrane region" description="Helical" evidence="7">
    <location>
        <begin position="115"/>
        <end position="133"/>
    </location>
</feature>
<evidence type="ECO:0000313" key="10">
    <source>
        <dbReference type="EMBL" id="KAK7798645.1"/>
    </source>
</evidence>
<comment type="subcellular location">
    <subcellularLocation>
        <location evidence="1">Membrane</location>
        <topology evidence="1">Multi-pass membrane protein</topology>
    </subcellularLocation>
</comment>
<dbReference type="Proteomes" id="UP001488838">
    <property type="component" value="Unassembled WGS sequence"/>
</dbReference>
<evidence type="ECO:0000259" key="9">
    <source>
        <dbReference type="PROSITE" id="PS50929"/>
    </source>
</evidence>
<dbReference type="AlphaFoldDB" id="A0AAW0HAN1"/>
<keyword evidence="3" id="KW-0547">Nucleotide-binding</keyword>
<evidence type="ECO:0000259" key="8">
    <source>
        <dbReference type="PROSITE" id="PS50893"/>
    </source>
</evidence>
<evidence type="ECO:0000256" key="6">
    <source>
        <dbReference type="ARBA" id="ARBA00023136"/>
    </source>
</evidence>
<dbReference type="PANTHER" id="PTHR43394">
    <property type="entry name" value="ATP-DEPENDENT PERMEASE MDL1, MITOCHONDRIAL"/>
    <property type="match status" value="1"/>
</dbReference>
<evidence type="ECO:0000256" key="5">
    <source>
        <dbReference type="ARBA" id="ARBA00022989"/>
    </source>
</evidence>
<gene>
    <name evidence="10" type="ORF">U0070_000834</name>
</gene>
<dbReference type="EMBL" id="JBBHLL010000674">
    <property type="protein sequence ID" value="KAK7798645.1"/>
    <property type="molecule type" value="Genomic_DNA"/>
</dbReference>
<dbReference type="InterPro" id="IPR036640">
    <property type="entry name" value="ABC1_TM_sf"/>
</dbReference>
<dbReference type="GO" id="GO:0016887">
    <property type="term" value="F:ATP hydrolysis activity"/>
    <property type="evidence" value="ECO:0007669"/>
    <property type="project" value="InterPro"/>
</dbReference>
<keyword evidence="4" id="KW-0067">ATP-binding</keyword>
<dbReference type="PROSITE" id="PS50929">
    <property type="entry name" value="ABC_TM1F"/>
    <property type="match status" value="1"/>
</dbReference>
<keyword evidence="2 7" id="KW-0812">Transmembrane</keyword>
<feature type="transmembrane region" description="Helical" evidence="7">
    <location>
        <begin position="67"/>
        <end position="89"/>
    </location>
</feature>
<dbReference type="PRINTS" id="PR01896">
    <property type="entry name" value="TAP1PROTEIN"/>
</dbReference>
<dbReference type="InterPro" id="IPR003439">
    <property type="entry name" value="ABC_transporter-like_ATP-bd"/>
</dbReference>
<feature type="transmembrane region" description="Helical" evidence="7">
    <location>
        <begin position="36"/>
        <end position="55"/>
    </location>
</feature>
<evidence type="ECO:0008006" key="12">
    <source>
        <dbReference type="Google" id="ProtNLM"/>
    </source>
</evidence>
<dbReference type="Gene3D" id="3.40.50.300">
    <property type="entry name" value="P-loop containing nucleotide triphosphate hydrolases"/>
    <property type="match status" value="1"/>
</dbReference>
<accession>A0AAW0HAN1</accession>
<dbReference type="Pfam" id="PF00005">
    <property type="entry name" value="ABC_tran"/>
    <property type="match status" value="1"/>
</dbReference>
<sequence>MAALAWLAAALLLLVDWLLLRPGLPGIFSLLIPELPLLRVWAVGLSRWAILGLGVRQVLGVTTGAHGWLAVLPPLAAALGLAQPGLALFRELASWGALREGDNAGLLYWGSRLDAFALSYVAALPAAALWYKLGSLWAPSSRRGARDMVCRLLGFLGSGKRRLHLVLILLVLSCLGEMAIPFFTGRITDWVLQDKTAPSFARNIWLMSILTIARCGGWEWGAPEQREPDAVTVVWDISAGIWNSVPGAHLTLIPSLHPSSTVLEFTGDAIYNLTMGHMHSRAHGEVFRAVLRQETGFFLQNQAGSITSRVMEDTSSVCESVSDKLNLLMWYLGRGLCLLAFMFWGSLYLTLVTLLTLPLLFLLPRKLGKVNQSLQMKVQESLAKSSQVAIEALSAMPTVRSFANEEGEAQKFRQKLEEMKTLNKKEALAYVAQVWTMNISGMLLKVGILYVGGQLVVRGAVSSGNLVSFVLYQLQFTSAVEVLLSIYPSMQKAVGSSEKIFEYLDRTPCSPLSGSLTPLNMEGLVEFQDVSFAYPNHPDVQVLQGLTFTLHPGKVTALVGPNGSGKSTVAALLQNLYQPTGGQVLLDGQPLVQYDHHYLHLQVAAVGQEPLLFGRSFRENIAYGLIRTPTMEEIRAVATKSGAHDFISGLPQGYDTVALARALIRKPRLLILDDATSALDANNQLRVQRLLYENRGPASPTVLLITQQLNLAEQAHHILVLKDGSICEQGTHPQLMEKSGGCYRALVEALGAPSD</sequence>
<evidence type="ECO:0000256" key="3">
    <source>
        <dbReference type="ARBA" id="ARBA00022741"/>
    </source>
</evidence>
<dbReference type="GO" id="GO:0015421">
    <property type="term" value="F:ABC-type oligopeptide transporter activity"/>
    <property type="evidence" value="ECO:0007669"/>
    <property type="project" value="TreeGrafter"/>
</dbReference>